<reference evidence="2" key="3">
    <citation type="submission" date="2023-05" db="EMBL/GenBank/DDBJ databases">
        <authorList>
            <person name="Smith C.H."/>
        </authorList>
    </citation>
    <scope>NUCLEOTIDE SEQUENCE</scope>
    <source>
        <strain evidence="2">CHS0354</strain>
        <tissue evidence="2">Mantle</tissue>
    </source>
</reference>
<organism evidence="2 3">
    <name type="scientific">Potamilus streckersoni</name>
    <dbReference type="NCBI Taxonomy" id="2493646"/>
    <lineage>
        <taxon>Eukaryota</taxon>
        <taxon>Metazoa</taxon>
        <taxon>Spiralia</taxon>
        <taxon>Lophotrochozoa</taxon>
        <taxon>Mollusca</taxon>
        <taxon>Bivalvia</taxon>
        <taxon>Autobranchia</taxon>
        <taxon>Heteroconchia</taxon>
        <taxon>Palaeoheterodonta</taxon>
        <taxon>Unionida</taxon>
        <taxon>Unionoidea</taxon>
        <taxon>Unionidae</taxon>
        <taxon>Ambleminae</taxon>
        <taxon>Lampsilini</taxon>
        <taxon>Potamilus</taxon>
    </lineage>
</organism>
<name>A0AAE0W8Z3_9BIVA</name>
<accession>A0AAE0W8Z3</accession>
<keyword evidence="3" id="KW-1185">Reference proteome</keyword>
<evidence type="ECO:0000313" key="2">
    <source>
        <dbReference type="EMBL" id="KAK3605519.1"/>
    </source>
</evidence>
<gene>
    <name evidence="2" type="ORF">CHS0354_004073</name>
</gene>
<proteinExistence type="predicted"/>
<sequence>MVVNNHLPSMAGELVSDYLLHEPVILNGRLGIKGFNYGIVIDGSNAIFYKFNLLAMTKINQIYLRRLYAGELVSDDSPNEGNWNNRPCLNNTVYLS</sequence>
<reference evidence="2" key="2">
    <citation type="journal article" date="2021" name="Genome Biol. Evol.">
        <title>Developing a high-quality reference genome for a parasitic bivalve with doubly uniparental inheritance (Bivalvia: Unionida).</title>
        <authorList>
            <person name="Smith C.H."/>
        </authorList>
    </citation>
    <scope>NUCLEOTIDE SEQUENCE</scope>
    <source>
        <strain evidence="2">CHS0354</strain>
        <tissue evidence="2">Mantle</tissue>
    </source>
</reference>
<reference evidence="2" key="1">
    <citation type="journal article" date="2021" name="Genome Biol. Evol.">
        <title>A High-Quality Reference Genome for a Parasitic Bivalve with Doubly Uniparental Inheritance (Bivalvia: Unionida).</title>
        <authorList>
            <person name="Smith C.H."/>
        </authorList>
    </citation>
    <scope>NUCLEOTIDE SEQUENCE</scope>
    <source>
        <strain evidence="2">CHS0354</strain>
    </source>
</reference>
<feature type="region of interest" description="Disordered" evidence="1">
    <location>
        <begin position="75"/>
        <end position="96"/>
    </location>
</feature>
<comment type="caution">
    <text evidence="2">The sequence shown here is derived from an EMBL/GenBank/DDBJ whole genome shotgun (WGS) entry which is preliminary data.</text>
</comment>
<feature type="compositionally biased region" description="Polar residues" evidence="1">
    <location>
        <begin position="79"/>
        <end position="96"/>
    </location>
</feature>
<evidence type="ECO:0000313" key="3">
    <source>
        <dbReference type="Proteomes" id="UP001195483"/>
    </source>
</evidence>
<protein>
    <submittedName>
        <fullName evidence="2">Uncharacterized protein</fullName>
    </submittedName>
</protein>
<dbReference type="EMBL" id="JAEAOA010000314">
    <property type="protein sequence ID" value="KAK3605519.1"/>
    <property type="molecule type" value="Genomic_DNA"/>
</dbReference>
<dbReference type="AlphaFoldDB" id="A0AAE0W8Z3"/>
<evidence type="ECO:0000256" key="1">
    <source>
        <dbReference type="SAM" id="MobiDB-lite"/>
    </source>
</evidence>
<dbReference type="Proteomes" id="UP001195483">
    <property type="component" value="Unassembled WGS sequence"/>
</dbReference>